<gene>
    <name evidence="2" type="ORF">BDV95DRAFT_569088</name>
</gene>
<evidence type="ECO:0000313" key="3">
    <source>
        <dbReference type="Proteomes" id="UP000481861"/>
    </source>
</evidence>
<dbReference type="Proteomes" id="UP000481861">
    <property type="component" value="Unassembled WGS sequence"/>
</dbReference>
<comment type="caution">
    <text evidence="2">The sequence shown here is derived from an EMBL/GenBank/DDBJ whole genome shotgun (WGS) entry which is preliminary data.</text>
</comment>
<sequence length="150" mass="16224">MSSNRNISLEIRGTTLYFLIGVSPLFSTLGQVTTLLGTYLSTPGISHPNSHCIKKQAQVSEHFLCQLGNVSSRARTGTLGLSPHHLILTSGKSPLLPVWLDAVLCTCILRGSRTITVPVAHARPLCSVHHRLEICRFCHCFSHSGLALAA</sequence>
<keyword evidence="1" id="KW-0472">Membrane</keyword>
<keyword evidence="3" id="KW-1185">Reference proteome</keyword>
<dbReference type="AlphaFoldDB" id="A0A7C8M7Z4"/>
<evidence type="ECO:0000313" key="2">
    <source>
        <dbReference type="EMBL" id="KAF2873200.1"/>
    </source>
</evidence>
<organism evidence="2 3">
    <name type="scientific">Massariosphaeria phaeospora</name>
    <dbReference type="NCBI Taxonomy" id="100035"/>
    <lineage>
        <taxon>Eukaryota</taxon>
        <taxon>Fungi</taxon>
        <taxon>Dikarya</taxon>
        <taxon>Ascomycota</taxon>
        <taxon>Pezizomycotina</taxon>
        <taxon>Dothideomycetes</taxon>
        <taxon>Pleosporomycetidae</taxon>
        <taxon>Pleosporales</taxon>
        <taxon>Pleosporales incertae sedis</taxon>
        <taxon>Massariosphaeria</taxon>
    </lineage>
</organism>
<evidence type="ECO:0000256" key="1">
    <source>
        <dbReference type="SAM" id="Phobius"/>
    </source>
</evidence>
<dbReference type="EMBL" id="JAADJZ010000008">
    <property type="protein sequence ID" value="KAF2873200.1"/>
    <property type="molecule type" value="Genomic_DNA"/>
</dbReference>
<accession>A0A7C8M7Z4</accession>
<protein>
    <submittedName>
        <fullName evidence="2">Uncharacterized protein</fullName>
    </submittedName>
</protein>
<reference evidence="2 3" key="1">
    <citation type="submission" date="2020-01" db="EMBL/GenBank/DDBJ databases">
        <authorList>
            <consortium name="DOE Joint Genome Institute"/>
            <person name="Haridas S."/>
            <person name="Albert R."/>
            <person name="Binder M."/>
            <person name="Bloem J."/>
            <person name="Labutti K."/>
            <person name="Salamov A."/>
            <person name="Andreopoulos B."/>
            <person name="Baker S.E."/>
            <person name="Barry K."/>
            <person name="Bills G."/>
            <person name="Bluhm B.H."/>
            <person name="Cannon C."/>
            <person name="Castanera R."/>
            <person name="Culley D.E."/>
            <person name="Daum C."/>
            <person name="Ezra D."/>
            <person name="Gonzalez J.B."/>
            <person name="Henrissat B."/>
            <person name="Kuo A."/>
            <person name="Liang C."/>
            <person name="Lipzen A."/>
            <person name="Lutzoni F."/>
            <person name="Magnuson J."/>
            <person name="Mondo S."/>
            <person name="Nolan M."/>
            <person name="Ohm R."/>
            <person name="Pangilinan J."/>
            <person name="Park H.-J.H."/>
            <person name="Ramirez L."/>
            <person name="Alfaro M."/>
            <person name="Sun H."/>
            <person name="Tritt A."/>
            <person name="Yoshinaga Y."/>
            <person name="Zwiers L.-H.L."/>
            <person name="Turgeon B.G."/>
            <person name="Goodwin S.B."/>
            <person name="Spatafora J.W."/>
            <person name="Crous P.W."/>
            <person name="Grigoriev I.V."/>
        </authorList>
    </citation>
    <scope>NUCLEOTIDE SEQUENCE [LARGE SCALE GENOMIC DNA]</scope>
    <source>
        <strain evidence="2 3">CBS 611.86</strain>
    </source>
</reference>
<keyword evidence="1" id="KW-1133">Transmembrane helix</keyword>
<proteinExistence type="predicted"/>
<feature type="transmembrane region" description="Helical" evidence="1">
    <location>
        <begin position="16"/>
        <end position="40"/>
    </location>
</feature>
<keyword evidence="1" id="KW-0812">Transmembrane</keyword>
<name>A0A7C8M7Z4_9PLEO</name>